<evidence type="ECO:0000256" key="6">
    <source>
        <dbReference type="SAM" id="MobiDB-lite"/>
    </source>
</evidence>
<evidence type="ECO:0000256" key="3">
    <source>
        <dbReference type="ARBA" id="ARBA00022771"/>
    </source>
</evidence>
<dbReference type="PANTHER" id="PTHR46286:SF1">
    <property type="entry name" value="VIN3-LIKE PROTEIN 1"/>
    <property type="match status" value="1"/>
</dbReference>
<dbReference type="Pfam" id="PF07227">
    <property type="entry name" value="PHD_Oberon"/>
    <property type="match status" value="1"/>
</dbReference>
<feature type="compositionally biased region" description="Basic and acidic residues" evidence="6">
    <location>
        <begin position="1"/>
        <end position="13"/>
    </location>
</feature>
<protein>
    <submittedName>
        <fullName evidence="9">Oberon, PHD finger domain-containing protein</fullName>
    </submittedName>
</protein>
<sequence>MDKKSVRNQDSKKASVGPKGQPSKTNRKGEHPVQISPITEPVSGSRLPVKSICMNSACRAVVSDVDGFCKRCSCYFCLQFDDNKDPSLWLECTSDSTSESCGLSCHIECALLRQKVGVVTLGEAMQLDGSYCCASCGRTSEILECWKKQLTVAKECRRVDILCYRINLCFRLLDGTVRFQDLHRFVIDAKDKLEMEVGPLSRVRATRSHVSRLSVAGEVQALCNAALQKADGFSATPSSAPGGKESSVPRIEGTRKDAEPDYSGKMPGTSKAERSPSTSNKLDVNRNKLPDLNDEATPDEADHPRDEADHRSGGSETLAQHGLNVEVPAVNSPAGTPRKRPASREAHDSDGTFVHITPFPAHRGGPGNLDQYLEVFRKLEREGHITKEFRRKLFTWFSLRSTEQERSVVNTYIRALEDDPESLGEQLVDSFGDIVNNKKPRN</sequence>
<accession>A0A9K3IVE9</accession>
<keyword evidence="10" id="KW-1185">Reference proteome</keyword>
<proteinExistence type="predicted"/>
<evidence type="ECO:0000256" key="5">
    <source>
        <dbReference type="ARBA" id="ARBA00023242"/>
    </source>
</evidence>
<dbReference type="Gramene" id="mRNA:HanXRQr2_Chr06g0263871">
    <property type="protein sequence ID" value="mRNA:HanXRQr2_Chr06g0263871"/>
    <property type="gene ID" value="HanXRQr2_Chr06g0263871"/>
</dbReference>
<feature type="domain" description="VIN3-like C-terminal" evidence="8">
    <location>
        <begin position="368"/>
        <end position="439"/>
    </location>
</feature>
<dbReference type="GO" id="GO:0005634">
    <property type="term" value="C:nucleus"/>
    <property type="evidence" value="ECO:0007669"/>
    <property type="project" value="UniProtKB-SubCell"/>
</dbReference>
<reference evidence="9" key="2">
    <citation type="submission" date="2020-06" db="EMBL/GenBank/DDBJ databases">
        <title>Helianthus annuus Genome sequencing and assembly Release 2.</title>
        <authorList>
            <person name="Gouzy J."/>
            <person name="Langlade N."/>
            <person name="Munos S."/>
        </authorList>
    </citation>
    <scope>NUCLEOTIDE SEQUENCE</scope>
    <source>
        <tissue evidence="9">Leaves</tissue>
    </source>
</reference>
<feature type="region of interest" description="Disordered" evidence="6">
    <location>
        <begin position="1"/>
        <end position="42"/>
    </location>
</feature>
<evidence type="ECO:0000256" key="1">
    <source>
        <dbReference type="ARBA" id="ARBA00004123"/>
    </source>
</evidence>
<dbReference type="GO" id="GO:0040029">
    <property type="term" value="P:epigenetic regulation of gene expression"/>
    <property type="evidence" value="ECO:0007669"/>
    <property type="project" value="InterPro"/>
</dbReference>
<organism evidence="9 10">
    <name type="scientific">Helianthus annuus</name>
    <name type="common">Common sunflower</name>
    <dbReference type="NCBI Taxonomy" id="4232"/>
    <lineage>
        <taxon>Eukaryota</taxon>
        <taxon>Viridiplantae</taxon>
        <taxon>Streptophyta</taxon>
        <taxon>Embryophyta</taxon>
        <taxon>Tracheophyta</taxon>
        <taxon>Spermatophyta</taxon>
        <taxon>Magnoliopsida</taxon>
        <taxon>eudicotyledons</taxon>
        <taxon>Gunneridae</taxon>
        <taxon>Pentapetalae</taxon>
        <taxon>asterids</taxon>
        <taxon>campanulids</taxon>
        <taxon>Asterales</taxon>
        <taxon>Asteraceae</taxon>
        <taxon>Asteroideae</taxon>
        <taxon>Heliantheae alliance</taxon>
        <taxon>Heliantheae</taxon>
        <taxon>Helianthus</taxon>
    </lineage>
</organism>
<dbReference type="InterPro" id="IPR056990">
    <property type="entry name" value="VIN3-like_C"/>
</dbReference>
<evidence type="ECO:0000256" key="2">
    <source>
        <dbReference type="ARBA" id="ARBA00022723"/>
    </source>
</evidence>
<dbReference type="OrthoDB" id="1925343at2759"/>
<comment type="caution">
    <text evidence="9">The sequence shown here is derived from an EMBL/GenBank/DDBJ whole genome shotgun (WGS) entry which is preliminary data.</text>
</comment>
<gene>
    <name evidence="9" type="ORF">HanXRQr2_Chr06g0263871</name>
</gene>
<dbReference type="PANTHER" id="PTHR46286">
    <property type="entry name" value="VIN3-LIKE PROTEIN 2-RELATED"/>
    <property type="match status" value="1"/>
</dbReference>
<reference evidence="9" key="1">
    <citation type="journal article" date="2017" name="Nature">
        <title>The sunflower genome provides insights into oil metabolism, flowering and Asterid evolution.</title>
        <authorList>
            <person name="Badouin H."/>
            <person name="Gouzy J."/>
            <person name="Grassa C.J."/>
            <person name="Murat F."/>
            <person name="Staton S.E."/>
            <person name="Cottret L."/>
            <person name="Lelandais-Briere C."/>
            <person name="Owens G.L."/>
            <person name="Carrere S."/>
            <person name="Mayjonade B."/>
            <person name="Legrand L."/>
            <person name="Gill N."/>
            <person name="Kane N.C."/>
            <person name="Bowers J.E."/>
            <person name="Hubner S."/>
            <person name="Bellec A."/>
            <person name="Berard A."/>
            <person name="Berges H."/>
            <person name="Blanchet N."/>
            <person name="Boniface M.C."/>
            <person name="Brunel D."/>
            <person name="Catrice O."/>
            <person name="Chaidir N."/>
            <person name="Claudel C."/>
            <person name="Donnadieu C."/>
            <person name="Faraut T."/>
            <person name="Fievet G."/>
            <person name="Helmstetter N."/>
            <person name="King M."/>
            <person name="Knapp S.J."/>
            <person name="Lai Z."/>
            <person name="Le Paslier M.C."/>
            <person name="Lippi Y."/>
            <person name="Lorenzon L."/>
            <person name="Mandel J.R."/>
            <person name="Marage G."/>
            <person name="Marchand G."/>
            <person name="Marquand E."/>
            <person name="Bret-Mestries E."/>
            <person name="Morien E."/>
            <person name="Nambeesan S."/>
            <person name="Nguyen T."/>
            <person name="Pegot-Espagnet P."/>
            <person name="Pouilly N."/>
            <person name="Raftis F."/>
            <person name="Sallet E."/>
            <person name="Schiex T."/>
            <person name="Thomas J."/>
            <person name="Vandecasteele C."/>
            <person name="Vares D."/>
            <person name="Vear F."/>
            <person name="Vautrin S."/>
            <person name="Crespi M."/>
            <person name="Mangin B."/>
            <person name="Burke J.M."/>
            <person name="Salse J."/>
            <person name="Munos S."/>
            <person name="Vincourt P."/>
            <person name="Rieseberg L.H."/>
            <person name="Langlade N.B."/>
        </authorList>
    </citation>
    <scope>NUCLEOTIDE SEQUENCE</scope>
    <source>
        <tissue evidence="9">Leaves</tissue>
    </source>
</reference>
<evidence type="ECO:0000259" key="8">
    <source>
        <dbReference type="Pfam" id="PF23380"/>
    </source>
</evidence>
<comment type="subcellular location">
    <subcellularLocation>
        <location evidence="1">Nucleus</location>
    </subcellularLocation>
</comment>
<dbReference type="InterPro" id="IPR032881">
    <property type="entry name" value="Oberon-like_PHD"/>
</dbReference>
<keyword evidence="3" id="KW-0863">Zinc-finger</keyword>
<dbReference type="AlphaFoldDB" id="A0A9K3IVE9"/>
<dbReference type="Pfam" id="PF23380">
    <property type="entry name" value="VIN3_C"/>
    <property type="match status" value="1"/>
</dbReference>
<keyword evidence="5" id="KW-0539">Nucleus</keyword>
<feature type="compositionally biased region" description="Basic and acidic residues" evidence="6">
    <location>
        <begin position="300"/>
        <end position="313"/>
    </location>
</feature>
<feature type="region of interest" description="Disordered" evidence="6">
    <location>
        <begin position="233"/>
        <end position="352"/>
    </location>
</feature>
<evidence type="ECO:0000313" key="10">
    <source>
        <dbReference type="Proteomes" id="UP000215914"/>
    </source>
</evidence>
<dbReference type="GO" id="GO:0010048">
    <property type="term" value="P:vernalization response"/>
    <property type="evidence" value="ECO:0007669"/>
    <property type="project" value="InterPro"/>
</dbReference>
<dbReference type="EMBL" id="MNCJ02000321">
    <property type="protein sequence ID" value="KAF5802810.1"/>
    <property type="molecule type" value="Genomic_DNA"/>
</dbReference>
<dbReference type="GO" id="GO:0008270">
    <property type="term" value="F:zinc ion binding"/>
    <property type="evidence" value="ECO:0007669"/>
    <property type="project" value="UniProtKB-KW"/>
</dbReference>
<dbReference type="InterPro" id="IPR044514">
    <property type="entry name" value="VIN3-like"/>
</dbReference>
<feature type="domain" description="Oberon-like PHD finger" evidence="7">
    <location>
        <begin position="54"/>
        <end position="170"/>
    </location>
</feature>
<name>A0A9K3IVE9_HELAN</name>
<keyword evidence="4" id="KW-0862">Zinc</keyword>
<evidence type="ECO:0000259" key="7">
    <source>
        <dbReference type="Pfam" id="PF07227"/>
    </source>
</evidence>
<dbReference type="Proteomes" id="UP000215914">
    <property type="component" value="Unassembled WGS sequence"/>
</dbReference>
<keyword evidence="2" id="KW-0479">Metal-binding</keyword>
<evidence type="ECO:0000313" key="9">
    <source>
        <dbReference type="EMBL" id="KAF5802810.1"/>
    </source>
</evidence>
<evidence type="ECO:0000256" key="4">
    <source>
        <dbReference type="ARBA" id="ARBA00022833"/>
    </source>
</evidence>